<proteinExistence type="predicted"/>
<comment type="caution">
    <text evidence="1">The sequence shown here is derived from an EMBL/GenBank/DDBJ whole genome shotgun (WGS) entry which is preliminary data.</text>
</comment>
<feature type="non-terminal residue" evidence="1">
    <location>
        <position position="41"/>
    </location>
</feature>
<sequence length="41" mass="4785">MIEKGQAYKIVLFKDFKTLDLKGVIDEVDQDFIRIADKIIN</sequence>
<dbReference type="EMBL" id="LAZR01023470">
    <property type="protein sequence ID" value="KKL78401.1"/>
    <property type="molecule type" value="Genomic_DNA"/>
</dbReference>
<reference evidence="1" key="1">
    <citation type="journal article" date="2015" name="Nature">
        <title>Complex archaea that bridge the gap between prokaryotes and eukaryotes.</title>
        <authorList>
            <person name="Spang A."/>
            <person name="Saw J.H."/>
            <person name="Jorgensen S.L."/>
            <person name="Zaremba-Niedzwiedzka K."/>
            <person name="Martijn J."/>
            <person name="Lind A.E."/>
            <person name="van Eijk R."/>
            <person name="Schleper C."/>
            <person name="Guy L."/>
            <person name="Ettema T.J."/>
        </authorList>
    </citation>
    <scope>NUCLEOTIDE SEQUENCE</scope>
</reference>
<dbReference type="AlphaFoldDB" id="A0A0F9FIV9"/>
<name>A0A0F9FIV9_9ZZZZ</name>
<organism evidence="1">
    <name type="scientific">marine sediment metagenome</name>
    <dbReference type="NCBI Taxonomy" id="412755"/>
    <lineage>
        <taxon>unclassified sequences</taxon>
        <taxon>metagenomes</taxon>
        <taxon>ecological metagenomes</taxon>
    </lineage>
</organism>
<accession>A0A0F9FIV9</accession>
<protein>
    <submittedName>
        <fullName evidence="1">Uncharacterized protein</fullName>
    </submittedName>
</protein>
<gene>
    <name evidence="1" type="ORF">LCGC14_2025240</name>
</gene>
<evidence type="ECO:0000313" key="1">
    <source>
        <dbReference type="EMBL" id="KKL78401.1"/>
    </source>
</evidence>